<dbReference type="EMBL" id="CP107027">
    <property type="protein sequence ID" value="UYG97564.1"/>
    <property type="molecule type" value="Genomic_DNA"/>
</dbReference>
<evidence type="ECO:0000313" key="2">
    <source>
        <dbReference type="EMBL" id="UYG97564.1"/>
    </source>
</evidence>
<dbReference type="RefSeq" id="WP_263599996.1">
    <property type="nucleotide sequence ID" value="NZ_CP084990.1"/>
</dbReference>
<dbReference type="InterPro" id="IPR014957">
    <property type="entry name" value="IDEAL_dom"/>
</dbReference>
<accession>A0AA46P8A2</accession>
<dbReference type="SMART" id="SM00914">
    <property type="entry name" value="IDEAL"/>
    <property type="match status" value="1"/>
</dbReference>
<dbReference type="Gene3D" id="4.10.810.10">
    <property type="entry name" value="Virus Scaffolding Protein, Chain A"/>
    <property type="match status" value="1"/>
</dbReference>
<evidence type="ECO:0000259" key="1">
    <source>
        <dbReference type="SMART" id="SM00914"/>
    </source>
</evidence>
<sequence length="108" mass="12211">MSNHNAILKTGDWVKGKSHEGELIIGYIENLEEGMIKTKVISSDNKTIEGKIIPLQSKQVKKMPAAKVANKEQIHFLIDLALSTGDEEWFFELTTKLNSMRELVKDVK</sequence>
<evidence type="ECO:0000313" key="3">
    <source>
        <dbReference type="Proteomes" id="UP001163104"/>
    </source>
</evidence>
<reference evidence="2" key="1">
    <citation type="submission" date="2022-10" db="EMBL/GenBank/DDBJ databases">
        <title>Mechanism of multi-heavy metal repair in Cytobacillus Firmus M7.</title>
        <authorList>
            <person name="Li X."/>
            <person name="Yu C."/>
        </authorList>
    </citation>
    <scope>NUCLEOTIDE SEQUENCE</scope>
    <source>
        <strain evidence="2">M7</strain>
    </source>
</reference>
<dbReference type="InterPro" id="IPR027393">
    <property type="entry name" value="Virus_scaffolding_prot_C"/>
</dbReference>
<gene>
    <name evidence="2" type="ORF">OD459_11320</name>
</gene>
<protein>
    <submittedName>
        <fullName evidence="2">IDEAL domain-containing protein</fullName>
    </submittedName>
</protein>
<organism evidence="2 3">
    <name type="scientific">Cytobacillus firmus</name>
    <name type="common">Bacillus firmus</name>
    <dbReference type="NCBI Taxonomy" id="1399"/>
    <lineage>
        <taxon>Bacteria</taxon>
        <taxon>Bacillati</taxon>
        <taxon>Bacillota</taxon>
        <taxon>Bacilli</taxon>
        <taxon>Bacillales</taxon>
        <taxon>Bacillaceae</taxon>
        <taxon>Cytobacillus</taxon>
    </lineage>
</organism>
<name>A0AA46P8A2_CYTFI</name>
<proteinExistence type="predicted"/>
<dbReference type="Proteomes" id="UP001163104">
    <property type="component" value="Chromosome"/>
</dbReference>
<dbReference type="Pfam" id="PF08858">
    <property type="entry name" value="IDEAL"/>
    <property type="match status" value="1"/>
</dbReference>
<feature type="domain" description="IDEAL" evidence="1">
    <location>
        <begin position="62"/>
        <end position="97"/>
    </location>
</feature>
<dbReference type="AlphaFoldDB" id="A0AA46P8A2"/>